<dbReference type="PANTHER" id="PTHR43048:SF3">
    <property type="entry name" value="METHYLMALONYL-COA EPIMERASE, MITOCHONDRIAL"/>
    <property type="match status" value="1"/>
</dbReference>
<dbReference type="PROSITE" id="PS51819">
    <property type="entry name" value="VOC"/>
    <property type="match status" value="1"/>
</dbReference>
<evidence type="ECO:0000313" key="4">
    <source>
        <dbReference type="Proteomes" id="UP001275440"/>
    </source>
</evidence>
<keyword evidence="4" id="KW-1185">Reference proteome</keyword>
<dbReference type="Proteomes" id="UP001275440">
    <property type="component" value="Unassembled WGS sequence"/>
</dbReference>
<dbReference type="InterPro" id="IPR029068">
    <property type="entry name" value="Glyas_Bleomycin-R_OHBP_Dase"/>
</dbReference>
<dbReference type="RefSeq" id="WP_072809815.1">
    <property type="nucleotide sequence ID" value="NZ_JAHWLX010000039.1"/>
</dbReference>
<sequence>MTPSDEYVSVRYLVDDVPAAVAFYTHHLGFTVLTNPAPAFADVIRGSLRLLLSGPASSGARATPAESAGAGRNRIHLVVGDLDAEIARLRGAGIEFRSDVVAGPGGRQILLADPAGNLIELFQPAAHRPAADQPA</sequence>
<comment type="caution">
    <text evidence="3">The sequence shown here is derived from an EMBL/GenBank/DDBJ whole genome shotgun (WGS) entry which is preliminary data.</text>
</comment>
<name>A0ABU3WSK7_9NOCA</name>
<dbReference type="InterPro" id="IPR004360">
    <property type="entry name" value="Glyas_Fos-R_dOase_dom"/>
</dbReference>
<gene>
    <name evidence="3" type="ORF">F8M49_15480</name>
</gene>
<dbReference type="CDD" id="cd06587">
    <property type="entry name" value="VOC"/>
    <property type="match status" value="1"/>
</dbReference>
<organism evidence="3 4">
    <name type="scientific">Rhodococcus zopfii</name>
    <dbReference type="NCBI Taxonomy" id="43772"/>
    <lineage>
        <taxon>Bacteria</taxon>
        <taxon>Bacillati</taxon>
        <taxon>Actinomycetota</taxon>
        <taxon>Actinomycetes</taxon>
        <taxon>Mycobacteriales</taxon>
        <taxon>Nocardiaceae</taxon>
        <taxon>Rhodococcus</taxon>
    </lineage>
</organism>
<keyword evidence="1" id="KW-0479">Metal-binding</keyword>
<feature type="domain" description="VOC" evidence="2">
    <location>
        <begin position="6"/>
        <end position="124"/>
    </location>
</feature>
<dbReference type="InterPro" id="IPR037523">
    <property type="entry name" value="VOC_core"/>
</dbReference>
<dbReference type="EMBL" id="WBMO01000001">
    <property type="protein sequence ID" value="MDV2476378.1"/>
    <property type="molecule type" value="Genomic_DNA"/>
</dbReference>
<accession>A0ABU3WSK7</accession>
<reference evidence="3 4" key="1">
    <citation type="submission" date="2019-10" db="EMBL/GenBank/DDBJ databases">
        <title>Draft Genome Assembly of Rhodococcus zopfii DSM44189.</title>
        <authorList>
            <person name="Sutton J.M."/>
            <person name="Akob D.M."/>
            <person name="Bushman T.J."/>
        </authorList>
    </citation>
    <scope>NUCLEOTIDE SEQUENCE [LARGE SCALE GENOMIC DNA]</scope>
    <source>
        <strain evidence="3 4">DSM 44189</strain>
    </source>
</reference>
<evidence type="ECO:0000256" key="1">
    <source>
        <dbReference type="ARBA" id="ARBA00022723"/>
    </source>
</evidence>
<dbReference type="Gene3D" id="3.10.180.10">
    <property type="entry name" value="2,3-Dihydroxybiphenyl 1,2-Dioxygenase, domain 1"/>
    <property type="match status" value="1"/>
</dbReference>
<dbReference type="SUPFAM" id="SSF54593">
    <property type="entry name" value="Glyoxalase/Bleomycin resistance protein/Dihydroxybiphenyl dioxygenase"/>
    <property type="match status" value="1"/>
</dbReference>
<protein>
    <submittedName>
        <fullName evidence="3">VOC family protein</fullName>
    </submittedName>
</protein>
<proteinExistence type="predicted"/>
<evidence type="ECO:0000259" key="2">
    <source>
        <dbReference type="PROSITE" id="PS51819"/>
    </source>
</evidence>
<dbReference type="Pfam" id="PF00903">
    <property type="entry name" value="Glyoxalase"/>
    <property type="match status" value="1"/>
</dbReference>
<dbReference type="PANTHER" id="PTHR43048">
    <property type="entry name" value="METHYLMALONYL-COA EPIMERASE"/>
    <property type="match status" value="1"/>
</dbReference>
<evidence type="ECO:0000313" key="3">
    <source>
        <dbReference type="EMBL" id="MDV2476378.1"/>
    </source>
</evidence>
<dbReference type="InterPro" id="IPR051785">
    <property type="entry name" value="MMCE/EMCE_epimerase"/>
</dbReference>